<proteinExistence type="predicted"/>
<name>A0A6C0KYV9_9ZZZZ</name>
<accession>A0A6C0KYV9</accession>
<protein>
    <submittedName>
        <fullName evidence="2">Uncharacterized protein</fullName>
    </submittedName>
</protein>
<sequence length="141" mass="16478">MDRSPQFAKNAANAAKKRSMNRSRKTQSGKNNYISTGRNGEYRVVQRTVKNREGREYKVFQGRNWSREPEQISGPPMPNTWLPENGYGSSPRPYYTMAPPEETRYYTMEPPEEKVGTYNSRTGETAYGGKRRSRKMRRTRR</sequence>
<dbReference type="AlphaFoldDB" id="A0A6C0KYV9"/>
<reference evidence="2" key="1">
    <citation type="journal article" date="2020" name="Nature">
        <title>Giant virus diversity and host interactions through global metagenomics.</title>
        <authorList>
            <person name="Schulz F."/>
            <person name="Roux S."/>
            <person name="Paez-Espino D."/>
            <person name="Jungbluth S."/>
            <person name="Walsh D.A."/>
            <person name="Denef V.J."/>
            <person name="McMahon K.D."/>
            <person name="Konstantinidis K.T."/>
            <person name="Eloe-Fadrosh E.A."/>
            <person name="Kyrpides N.C."/>
            <person name="Woyke T."/>
        </authorList>
    </citation>
    <scope>NUCLEOTIDE SEQUENCE</scope>
    <source>
        <strain evidence="2">GVMAG-S-3300013286-35</strain>
    </source>
</reference>
<evidence type="ECO:0000256" key="1">
    <source>
        <dbReference type="SAM" id="MobiDB-lite"/>
    </source>
</evidence>
<dbReference type="EMBL" id="MN740992">
    <property type="protein sequence ID" value="QHU21694.1"/>
    <property type="molecule type" value="Genomic_DNA"/>
</dbReference>
<evidence type="ECO:0000313" key="2">
    <source>
        <dbReference type="EMBL" id="QHU21694.1"/>
    </source>
</evidence>
<organism evidence="2">
    <name type="scientific">viral metagenome</name>
    <dbReference type="NCBI Taxonomy" id="1070528"/>
    <lineage>
        <taxon>unclassified sequences</taxon>
        <taxon>metagenomes</taxon>
        <taxon>organismal metagenomes</taxon>
    </lineage>
</organism>
<feature type="compositionally biased region" description="Basic residues" evidence="1">
    <location>
        <begin position="129"/>
        <end position="141"/>
    </location>
</feature>
<feature type="region of interest" description="Disordered" evidence="1">
    <location>
        <begin position="1"/>
        <end position="46"/>
    </location>
</feature>
<feature type="region of interest" description="Disordered" evidence="1">
    <location>
        <begin position="66"/>
        <end position="85"/>
    </location>
</feature>
<feature type="compositionally biased region" description="Polar residues" evidence="1">
    <location>
        <begin position="28"/>
        <end position="38"/>
    </location>
</feature>
<feature type="region of interest" description="Disordered" evidence="1">
    <location>
        <begin position="109"/>
        <end position="141"/>
    </location>
</feature>
<feature type="compositionally biased region" description="Basic residues" evidence="1">
    <location>
        <begin position="15"/>
        <end position="27"/>
    </location>
</feature>